<accession>A0ABV3BRK6</accession>
<sequence length="266" mass="30510">MSQSAVACVITSHLWESGERSDSQISLQRTLKDRVSRALSGTAISTETLRWIIDAFDIESSDGDHLWAVYAAERDFVSGITHTLRRRREMVKRQRHRTVSLVERYFVDETGALRLRNTFHTIRAIEDGVDLYIFNHEPQASEIEVLHGGTLGLRHVYGGGLIGREIILTPPLSKSQTTALEYRTHFSTAAAITNEVRRAAFARTEHVDLAVEFSVSRIPRRVWWRIWDDHLGGSVIRQDLMTPRNGIVRYYTPFIEETSVGFTWEW</sequence>
<keyword evidence="2" id="KW-1185">Reference proteome</keyword>
<reference evidence="1 2" key="1">
    <citation type="submission" date="2024-06" db="EMBL/GenBank/DDBJ databases">
        <title>The Natural Products Discovery Center: Release of the First 8490 Sequenced Strains for Exploring Actinobacteria Biosynthetic Diversity.</title>
        <authorList>
            <person name="Kalkreuter E."/>
            <person name="Kautsar S.A."/>
            <person name="Yang D."/>
            <person name="Bader C.D."/>
            <person name="Teijaro C.N."/>
            <person name="Fluegel L."/>
            <person name="Davis C.M."/>
            <person name="Simpson J.R."/>
            <person name="Lauterbach L."/>
            <person name="Steele A.D."/>
            <person name="Gui C."/>
            <person name="Meng S."/>
            <person name="Li G."/>
            <person name="Viehrig K."/>
            <person name="Ye F."/>
            <person name="Su P."/>
            <person name="Kiefer A.F."/>
            <person name="Nichols A."/>
            <person name="Cepeda A.J."/>
            <person name="Yan W."/>
            <person name="Fan B."/>
            <person name="Jiang Y."/>
            <person name="Adhikari A."/>
            <person name="Zheng C.-J."/>
            <person name="Schuster L."/>
            <person name="Cowan T.M."/>
            <person name="Smanski M.J."/>
            <person name="Chevrette M.G."/>
            <person name="De Carvalho L.P.S."/>
            <person name="Shen B."/>
        </authorList>
    </citation>
    <scope>NUCLEOTIDE SEQUENCE [LARGE SCALE GENOMIC DNA]</scope>
    <source>
        <strain evidence="1 2">NPDC046838</strain>
    </source>
</reference>
<proteinExistence type="predicted"/>
<comment type="caution">
    <text evidence="1">The sequence shown here is derived from an EMBL/GenBank/DDBJ whole genome shotgun (WGS) entry which is preliminary data.</text>
</comment>
<gene>
    <name evidence="1" type="ORF">ABZ921_22300</name>
</gene>
<organism evidence="1 2">
    <name type="scientific">Streptomyces atriruber</name>
    <dbReference type="NCBI Taxonomy" id="545121"/>
    <lineage>
        <taxon>Bacteria</taxon>
        <taxon>Bacillati</taxon>
        <taxon>Actinomycetota</taxon>
        <taxon>Actinomycetes</taxon>
        <taxon>Kitasatosporales</taxon>
        <taxon>Streptomycetaceae</taxon>
        <taxon>Streptomyces</taxon>
    </lineage>
</organism>
<name>A0ABV3BRK6_9ACTN</name>
<dbReference type="EMBL" id="JBEYXV010000011">
    <property type="protein sequence ID" value="MEU6823375.1"/>
    <property type="molecule type" value="Genomic_DNA"/>
</dbReference>
<protein>
    <submittedName>
        <fullName evidence="1">Uncharacterized protein</fullName>
    </submittedName>
</protein>
<dbReference type="Proteomes" id="UP001551176">
    <property type="component" value="Unassembled WGS sequence"/>
</dbReference>
<dbReference type="RefSeq" id="WP_359351782.1">
    <property type="nucleotide sequence ID" value="NZ_JBEYXV010000011.1"/>
</dbReference>
<evidence type="ECO:0000313" key="1">
    <source>
        <dbReference type="EMBL" id="MEU6823375.1"/>
    </source>
</evidence>
<evidence type="ECO:0000313" key="2">
    <source>
        <dbReference type="Proteomes" id="UP001551176"/>
    </source>
</evidence>